<accession>A0A9W8LF71</accession>
<protein>
    <submittedName>
        <fullName evidence="2">Uncharacterized protein</fullName>
    </submittedName>
</protein>
<feature type="region of interest" description="Disordered" evidence="1">
    <location>
        <begin position="1"/>
        <end position="65"/>
    </location>
</feature>
<organism evidence="2 3">
    <name type="scientific">Coemansia javaensis</name>
    <dbReference type="NCBI Taxonomy" id="2761396"/>
    <lineage>
        <taxon>Eukaryota</taxon>
        <taxon>Fungi</taxon>
        <taxon>Fungi incertae sedis</taxon>
        <taxon>Zoopagomycota</taxon>
        <taxon>Kickxellomycotina</taxon>
        <taxon>Kickxellomycetes</taxon>
        <taxon>Kickxellales</taxon>
        <taxon>Kickxellaceae</taxon>
        <taxon>Coemansia</taxon>
    </lineage>
</organism>
<evidence type="ECO:0000256" key="1">
    <source>
        <dbReference type="SAM" id="MobiDB-lite"/>
    </source>
</evidence>
<comment type="caution">
    <text evidence="2">The sequence shown here is derived from an EMBL/GenBank/DDBJ whole genome shotgun (WGS) entry which is preliminary data.</text>
</comment>
<keyword evidence="3" id="KW-1185">Reference proteome</keyword>
<evidence type="ECO:0000313" key="3">
    <source>
        <dbReference type="Proteomes" id="UP001140217"/>
    </source>
</evidence>
<dbReference type="EMBL" id="JANBUL010000297">
    <property type="protein sequence ID" value="KAJ2777363.1"/>
    <property type="molecule type" value="Genomic_DNA"/>
</dbReference>
<gene>
    <name evidence="2" type="ORF">H4R18_005194</name>
</gene>
<sequence>MTSRLRMFSIGSRNSPGDAQAEGSRALLGGLAKRASRLSVEDGEDPAGAGPQQPDDAQGAQEVSTPASTRTYALIVGGASRPGWTSVDSATRAAVALPYDDVTTVVARGLAPDLEPVRSVFLLHGVPTEAVIGVERLHQDYVLLSTATSFQAEVAAAIAKLPVDIVTPRDADVRAIPDLSDKERAEFVKAVGHRLAVRLGEIRAKEQFVLASQIKRLANRAGIAVELSAEFCGSKMSRRP</sequence>
<evidence type="ECO:0000313" key="2">
    <source>
        <dbReference type="EMBL" id="KAJ2777363.1"/>
    </source>
</evidence>
<name>A0A9W8LF71_9FUNG</name>
<dbReference type="Proteomes" id="UP001140217">
    <property type="component" value="Unassembled WGS sequence"/>
</dbReference>
<dbReference type="AlphaFoldDB" id="A0A9W8LF71"/>
<reference evidence="2" key="1">
    <citation type="submission" date="2022-07" db="EMBL/GenBank/DDBJ databases">
        <title>Phylogenomic reconstructions and comparative analyses of Kickxellomycotina fungi.</title>
        <authorList>
            <person name="Reynolds N.K."/>
            <person name="Stajich J.E."/>
            <person name="Barry K."/>
            <person name="Grigoriev I.V."/>
            <person name="Crous P."/>
            <person name="Smith M.E."/>
        </authorList>
    </citation>
    <scope>NUCLEOTIDE SEQUENCE</scope>
    <source>
        <strain evidence="2">NBRC 105414</strain>
    </source>
</reference>
<proteinExistence type="predicted"/>